<gene>
    <name evidence="8" type="ORF">GCM10009640_23570</name>
</gene>
<dbReference type="EMBL" id="BAAAKK010000005">
    <property type="protein sequence ID" value="GAA1425306.1"/>
    <property type="molecule type" value="Genomic_DNA"/>
</dbReference>
<keyword evidence="3 6" id="KW-1133">Transmembrane helix</keyword>
<evidence type="ECO:0000256" key="5">
    <source>
        <dbReference type="ARBA" id="ARBA00023251"/>
    </source>
</evidence>
<dbReference type="PRINTS" id="PR00164">
    <property type="entry name" value="ABC2TRNSPORT"/>
</dbReference>
<keyword evidence="4 6" id="KW-0472">Membrane</keyword>
<dbReference type="PROSITE" id="PS51012">
    <property type="entry name" value="ABC_TM2"/>
    <property type="match status" value="1"/>
</dbReference>
<comment type="similarity">
    <text evidence="6">Belongs to the ABC-2 integral membrane protein family.</text>
</comment>
<dbReference type="PANTHER" id="PTHR43229">
    <property type="entry name" value="NODULATION PROTEIN J"/>
    <property type="match status" value="1"/>
</dbReference>
<evidence type="ECO:0000313" key="8">
    <source>
        <dbReference type="EMBL" id="GAA1425306.1"/>
    </source>
</evidence>
<protein>
    <recommendedName>
        <fullName evidence="6">Transport permease protein</fullName>
    </recommendedName>
</protein>
<sequence length="286" mass="30717">MSGSHVQTPGLVDVDGVDHAAVARSSRTWGWWFVAEHRIRAMRSYVASWVAIGVGSPFLYLLGLGVGLGLLVDANQGDTGVDGVPYLTFLAPALAMATVMQTASQENTYGVFGGFKWFPMFFAMNGTPISAAHIVVGFQVSVLVRVLLPLVAFVAVMVLFGIGTPLGALLLVPIGLLLGAAVGFAVMSWVATQTEDRGQLSFIERFVVVPLTLFSGTYFPLETLPAFLQWIGWISPLWHAAELGRAALYGAPLPAAMLLLHVGFLVVLALVTCLLSIRTFRKRLDK</sequence>
<keyword evidence="2 6" id="KW-0812">Transmembrane</keyword>
<keyword evidence="9" id="KW-1185">Reference proteome</keyword>
<dbReference type="PIRSF" id="PIRSF006648">
    <property type="entry name" value="DrrB"/>
    <property type="match status" value="1"/>
</dbReference>
<feature type="transmembrane region" description="Helical" evidence="6">
    <location>
        <begin position="255"/>
        <end position="277"/>
    </location>
</feature>
<dbReference type="Proteomes" id="UP001501266">
    <property type="component" value="Unassembled WGS sequence"/>
</dbReference>
<feature type="domain" description="ABC transmembrane type-2" evidence="7">
    <location>
        <begin position="48"/>
        <end position="283"/>
    </location>
</feature>
<evidence type="ECO:0000256" key="4">
    <source>
        <dbReference type="ARBA" id="ARBA00023136"/>
    </source>
</evidence>
<feature type="transmembrane region" description="Helical" evidence="6">
    <location>
        <begin position="168"/>
        <end position="190"/>
    </location>
</feature>
<evidence type="ECO:0000259" key="7">
    <source>
        <dbReference type="PROSITE" id="PS51012"/>
    </source>
</evidence>
<feature type="transmembrane region" description="Helical" evidence="6">
    <location>
        <begin position="142"/>
        <end position="162"/>
    </location>
</feature>
<reference evidence="9" key="1">
    <citation type="journal article" date="2019" name="Int. J. Syst. Evol. Microbiol.">
        <title>The Global Catalogue of Microorganisms (GCM) 10K type strain sequencing project: providing services to taxonomists for standard genome sequencing and annotation.</title>
        <authorList>
            <consortium name="The Broad Institute Genomics Platform"/>
            <consortium name="The Broad Institute Genome Sequencing Center for Infectious Disease"/>
            <person name="Wu L."/>
            <person name="Ma J."/>
        </authorList>
    </citation>
    <scope>NUCLEOTIDE SEQUENCE [LARGE SCALE GENOMIC DNA]</scope>
    <source>
        <strain evidence="9">JCM 12398</strain>
    </source>
</reference>
<evidence type="ECO:0000256" key="1">
    <source>
        <dbReference type="ARBA" id="ARBA00004141"/>
    </source>
</evidence>
<feature type="transmembrane region" description="Helical" evidence="6">
    <location>
        <begin position="84"/>
        <end position="103"/>
    </location>
</feature>
<comment type="caution">
    <text evidence="8">The sequence shown here is derived from an EMBL/GenBank/DDBJ whole genome shotgun (WGS) entry which is preliminary data.</text>
</comment>
<keyword evidence="5" id="KW-0046">Antibiotic resistance</keyword>
<dbReference type="InterPro" id="IPR000412">
    <property type="entry name" value="ABC_2_transport"/>
</dbReference>
<dbReference type="PANTHER" id="PTHR43229:SF2">
    <property type="entry name" value="NODULATION PROTEIN J"/>
    <property type="match status" value="1"/>
</dbReference>
<feature type="transmembrane region" description="Helical" evidence="6">
    <location>
        <begin position="46"/>
        <end position="72"/>
    </location>
</feature>
<evidence type="ECO:0000256" key="6">
    <source>
        <dbReference type="RuleBase" id="RU361157"/>
    </source>
</evidence>
<comment type="subcellular location">
    <subcellularLocation>
        <location evidence="6">Cell membrane</location>
        <topology evidence="6">Multi-pass membrane protein</topology>
    </subcellularLocation>
    <subcellularLocation>
        <location evidence="1">Membrane</location>
        <topology evidence="1">Multi-pass membrane protein</topology>
    </subcellularLocation>
</comment>
<keyword evidence="6" id="KW-0813">Transport</keyword>
<accession>A0ABP4JPJ6</accession>
<evidence type="ECO:0000256" key="2">
    <source>
        <dbReference type="ARBA" id="ARBA00022692"/>
    </source>
</evidence>
<name>A0ABP4JPJ6_9MICO</name>
<evidence type="ECO:0000256" key="3">
    <source>
        <dbReference type="ARBA" id="ARBA00022989"/>
    </source>
</evidence>
<keyword evidence="6" id="KW-1003">Cell membrane</keyword>
<dbReference type="Pfam" id="PF01061">
    <property type="entry name" value="ABC2_membrane"/>
    <property type="match status" value="1"/>
</dbReference>
<dbReference type="InterPro" id="IPR013525">
    <property type="entry name" value="ABC2_TM"/>
</dbReference>
<dbReference type="RefSeq" id="WP_343920636.1">
    <property type="nucleotide sequence ID" value="NZ_BAAAKK010000005.1"/>
</dbReference>
<dbReference type="InterPro" id="IPR047817">
    <property type="entry name" value="ABC2_TM_bact-type"/>
</dbReference>
<evidence type="ECO:0000313" key="9">
    <source>
        <dbReference type="Proteomes" id="UP001501266"/>
    </source>
</evidence>
<proteinExistence type="inferred from homology"/>
<dbReference type="InterPro" id="IPR051784">
    <property type="entry name" value="Nod_factor_ABC_transporter"/>
</dbReference>
<feature type="transmembrane region" description="Helical" evidence="6">
    <location>
        <begin position="115"/>
        <end position="135"/>
    </location>
</feature>
<organism evidence="8 9">
    <name type="scientific">Agrococcus citreus</name>
    <dbReference type="NCBI Taxonomy" id="84643"/>
    <lineage>
        <taxon>Bacteria</taxon>
        <taxon>Bacillati</taxon>
        <taxon>Actinomycetota</taxon>
        <taxon>Actinomycetes</taxon>
        <taxon>Micrococcales</taxon>
        <taxon>Microbacteriaceae</taxon>
        <taxon>Agrococcus</taxon>
    </lineage>
</organism>